<evidence type="ECO:0000259" key="1">
    <source>
        <dbReference type="SMART" id="SM00091"/>
    </source>
</evidence>
<accession>A0A9D2KC94</accession>
<dbReference type="NCBIfam" id="TIGR00229">
    <property type="entry name" value="sensory_box"/>
    <property type="match status" value="1"/>
</dbReference>
<evidence type="ECO:0000313" key="2">
    <source>
        <dbReference type="EMBL" id="HIZ88793.1"/>
    </source>
</evidence>
<name>A0A9D2KC94_9BACT</name>
<dbReference type="SUPFAM" id="SSF55785">
    <property type="entry name" value="PYP-like sensor domain (PAS domain)"/>
    <property type="match status" value="1"/>
</dbReference>
<reference evidence="2" key="2">
    <citation type="submission" date="2021-04" db="EMBL/GenBank/DDBJ databases">
        <authorList>
            <person name="Gilroy R."/>
        </authorList>
    </citation>
    <scope>NUCLEOTIDE SEQUENCE</scope>
    <source>
        <strain evidence="2">ChiW4-1371</strain>
    </source>
</reference>
<evidence type="ECO:0000313" key="3">
    <source>
        <dbReference type="Proteomes" id="UP000824176"/>
    </source>
</evidence>
<feature type="domain" description="PAS" evidence="1">
    <location>
        <begin position="109"/>
        <end position="174"/>
    </location>
</feature>
<dbReference type="InterPro" id="IPR035965">
    <property type="entry name" value="PAS-like_dom_sf"/>
</dbReference>
<gene>
    <name evidence="2" type="ORF">H9804_02515</name>
</gene>
<organism evidence="2 3">
    <name type="scientific">Candidatus Mucispirillum faecigallinarum</name>
    <dbReference type="NCBI Taxonomy" id="2838699"/>
    <lineage>
        <taxon>Bacteria</taxon>
        <taxon>Pseudomonadati</taxon>
        <taxon>Deferribacterota</taxon>
        <taxon>Deferribacteres</taxon>
        <taxon>Deferribacterales</taxon>
        <taxon>Mucispirillaceae</taxon>
        <taxon>Mucispirillum</taxon>
    </lineage>
</organism>
<dbReference type="Gene3D" id="3.30.450.20">
    <property type="entry name" value="PAS domain"/>
    <property type="match status" value="1"/>
</dbReference>
<sequence>MRHVYVNLPHYEGIAKELNEHFKLCDKNEAHAIVTEFPDEYSPSCFVIIIKDKNPHNGSYYIDSSSDLESIKTAVHASLDTFFMTKIAGKYSPYMEKEGGLQRITYFMNKLEHILNSSPESIVEIDLTGDIFFYNRKFAKVYQDDDFLIEENIFKIFDENTASEVKRCMGAALQGTDSNFSGKLINKKGESISIAGHVIALSDDSYNFEIIFDDITTKISKILQMRKIEEQSIVAGFSRHLSHNVMNALTAAGGFIRQIKLKTESDAHMQNLWKIVDNKLLLIEEIIAGYNDYTHAISFKLNENVDINEFFSQLVSSLAEKNIDRNFTAYLYKFTDSYEIEYDFSESRSFHILCNKMFLKLAVCYILKDNIRYFSNCQTLHFKIKLSANFDIFTMQIDLLNVEAPDYIIDSMFSPWKHTMLSQSFDYWGIVIAGTIVERHHGKSKVERIDNGLRFTFEFKAPLS</sequence>
<dbReference type="InterPro" id="IPR000014">
    <property type="entry name" value="PAS"/>
</dbReference>
<dbReference type="SMART" id="SM00091">
    <property type="entry name" value="PAS"/>
    <property type="match status" value="1"/>
</dbReference>
<reference evidence="2" key="1">
    <citation type="journal article" date="2021" name="PeerJ">
        <title>Extensive microbial diversity within the chicken gut microbiome revealed by metagenomics and culture.</title>
        <authorList>
            <person name="Gilroy R."/>
            <person name="Ravi A."/>
            <person name="Getino M."/>
            <person name="Pursley I."/>
            <person name="Horton D.L."/>
            <person name="Alikhan N.F."/>
            <person name="Baker D."/>
            <person name="Gharbi K."/>
            <person name="Hall N."/>
            <person name="Watson M."/>
            <person name="Adriaenssens E.M."/>
            <person name="Foster-Nyarko E."/>
            <person name="Jarju S."/>
            <person name="Secka A."/>
            <person name="Antonio M."/>
            <person name="Oren A."/>
            <person name="Chaudhuri R.R."/>
            <person name="La Ragione R."/>
            <person name="Hildebrand F."/>
            <person name="Pallen M.J."/>
        </authorList>
    </citation>
    <scope>NUCLEOTIDE SEQUENCE</scope>
    <source>
        <strain evidence="2">ChiW4-1371</strain>
    </source>
</reference>
<protein>
    <submittedName>
        <fullName evidence="2">PAS domain S-box protein</fullName>
    </submittedName>
</protein>
<dbReference type="AlphaFoldDB" id="A0A9D2KC94"/>
<dbReference type="Proteomes" id="UP000824176">
    <property type="component" value="Unassembled WGS sequence"/>
</dbReference>
<comment type="caution">
    <text evidence="2">The sequence shown here is derived from an EMBL/GenBank/DDBJ whole genome shotgun (WGS) entry which is preliminary data.</text>
</comment>
<proteinExistence type="predicted"/>
<dbReference type="EMBL" id="DXAQ01000036">
    <property type="protein sequence ID" value="HIZ88793.1"/>
    <property type="molecule type" value="Genomic_DNA"/>
</dbReference>